<proteinExistence type="predicted"/>
<dbReference type="InterPro" id="IPR043128">
    <property type="entry name" value="Rev_trsase/Diguanyl_cyclase"/>
</dbReference>
<dbReference type="PANTHER" id="PTHR45138">
    <property type="entry name" value="REGULATORY COMPONENTS OF SENSORY TRANSDUCTION SYSTEM"/>
    <property type="match status" value="1"/>
</dbReference>
<reference evidence="2 3" key="1">
    <citation type="submission" date="2021-07" db="EMBL/GenBank/DDBJ databases">
        <title>Whole genome sequencing of non-tuberculosis mycobacteria type-strains.</title>
        <authorList>
            <person name="Igarashi Y."/>
            <person name="Osugi A."/>
            <person name="Mitarai S."/>
        </authorList>
    </citation>
    <scope>NUCLEOTIDE SEQUENCE [LARGE SCALE GENOMIC DNA]</scope>
    <source>
        <strain evidence="2 3">JCM 16370</strain>
        <plasmid evidence="2 3">unnamed1</plasmid>
    </source>
</reference>
<dbReference type="PROSITE" id="PS50887">
    <property type="entry name" value="GGDEF"/>
    <property type="match status" value="1"/>
</dbReference>
<evidence type="ECO:0000259" key="1">
    <source>
        <dbReference type="PROSITE" id="PS50887"/>
    </source>
</evidence>
<gene>
    <name evidence="2" type="ORF">K0O64_29515</name>
</gene>
<dbReference type="GO" id="GO:0052621">
    <property type="term" value="F:diguanylate cyclase activity"/>
    <property type="evidence" value="ECO:0007669"/>
    <property type="project" value="UniProtKB-EC"/>
</dbReference>
<dbReference type="Pfam" id="PF00990">
    <property type="entry name" value="GGDEF"/>
    <property type="match status" value="1"/>
</dbReference>
<dbReference type="PANTHER" id="PTHR45138:SF9">
    <property type="entry name" value="DIGUANYLATE CYCLASE DGCM-RELATED"/>
    <property type="match status" value="1"/>
</dbReference>
<dbReference type="InterPro" id="IPR029787">
    <property type="entry name" value="Nucleotide_cyclase"/>
</dbReference>
<protein>
    <submittedName>
        <fullName evidence="2">Diguanylate cyclase</fullName>
        <ecNumber evidence="2">2.7.7.65</ecNumber>
    </submittedName>
</protein>
<dbReference type="Gene3D" id="3.30.70.270">
    <property type="match status" value="1"/>
</dbReference>
<sequence length="61" mass="6842">MVLAVVPIERRRLADLINRRLRLSDVFARIGGDEFAVLLPHTPAAQAQKLAQELVDLVNDH</sequence>
<name>A0ABX8VSU0_9MYCO</name>
<dbReference type="InterPro" id="IPR000160">
    <property type="entry name" value="GGDEF_dom"/>
</dbReference>
<keyword evidence="2" id="KW-0614">Plasmid</keyword>
<dbReference type="EC" id="2.7.7.65" evidence="2"/>
<keyword evidence="2" id="KW-0808">Transferase</keyword>
<accession>A0ABX8VSU0</accession>
<dbReference type="SUPFAM" id="SSF55073">
    <property type="entry name" value="Nucleotide cyclase"/>
    <property type="match status" value="1"/>
</dbReference>
<dbReference type="EMBL" id="CP080334">
    <property type="protein sequence ID" value="QYL20238.1"/>
    <property type="molecule type" value="Genomic_DNA"/>
</dbReference>
<keyword evidence="3" id="KW-1185">Reference proteome</keyword>
<keyword evidence="2" id="KW-0548">Nucleotidyltransferase</keyword>
<dbReference type="InterPro" id="IPR050469">
    <property type="entry name" value="Diguanylate_Cyclase"/>
</dbReference>
<dbReference type="NCBIfam" id="TIGR00254">
    <property type="entry name" value="GGDEF"/>
    <property type="match status" value="1"/>
</dbReference>
<evidence type="ECO:0000313" key="2">
    <source>
        <dbReference type="EMBL" id="QYL20238.1"/>
    </source>
</evidence>
<evidence type="ECO:0000313" key="3">
    <source>
        <dbReference type="Proteomes" id="UP000825367"/>
    </source>
</evidence>
<dbReference type="Proteomes" id="UP000825367">
    <property type="component" value="Plasmid unnamed1"/>
</dbReference>
<organism evidence="2 3">
    <name type="scientific">Mycolicibacterium pallens</name>
    <dbReference type="NCBI Taxonomy" id="370524"/>
    <lineage>
        <taxon>Bacteria</taxon>
        <taxon>Bacillati</taxon>
        <taxon>Actinomycetota</taxon>
        <taxon>Actinomycetes</taxon>
        <taxon>Mycobacteriales</taxon>
        <taxon>Mycobacteriaceae</taxon>
        <taxon>Mycolicibacterium</taxon>
    </lineage>
</organism>
<feature type="domain" description="GGDEF" evidence="1">
    <location>
        <begin position="1"/>
        <end position="61"/>
    </location>
</feature>
<geneLocation type="plasmid" evidence="2 3">
    <name>unnamed1</name>
</geneLocation>